<evidence type="ECO:0000313" key="3">
    <source>
        <dbReference type="EMBL" id="SFQ99677.1"/>
    </source>
</evidence>
<evidence type="ECO:0000313" key="4">
    <source>
        <dbReference type="Proteomes" id="UP000199302"/>
    </source>
</evidence>
<dbReference type="Gene3D" id="2.30.110.10">
    <property type="entry name" value="Electron Transport, Fmn-binding Protein, Chain A"/>
    <property type="match status" value="1"/>
</dbReference>
<dbReference type="RefSeq" id="WP_092076524.1">
    <property type="nucleotide sequence ID" value="NZ_FOYI01000002.1"/>
</dbReference>
<dbReference type="SMART" id="SM00903">
    <property type="entry name" value="Flavin_Reduct"/>
    <property type="match status" value="1"/>
</dbReference>
<dbReference type="EMBL" id="FOYI01000002">
    <property type="protein sequence ID" value="SFQ99677.1"/>
    <property type="molecule type" value="Genomic_DNA"/>
</dbReference>
<dbReference type="OrthoDB" id="9792858at2"/>
<dbReference type="GO" id="GO:0042602">
    <property type="term" value="F:riboflavin reductase (NADPH) activity"/>
    <property type="evidence" value="ECO:0007669"/>
    <property type="project" value="TreeGrafter"/>
</dbReference>
<dbReference type="Pfam" id="PF01613">
    <property type="entry name" value="Flavin_Reduct"/>
    <property type="match status" value="1"/>
</dbReference>
<dbReference type="PANTHER" id="PTHR30466">
    <property type="entry name" value="FLAVIN REDUCTASE"/>
    <property type="match status" value="1"/>
</dbReference>
<dbReference type="STRING" id="871652.SAMN04515673_10213"/>
<dbReference type="InterPro" id="IPR002563">
    <property type="entry name" value="Flavin_Rdtase-like_dom"/>
</dbReference>
<gene>
    <name evidence="3" type="ORF">SAMN04515673_10213</name>
</gene>
<name>A0A1I6D2X7_9RHOB</name>
<reference evidence="3 4" key="1">
    <citation type="submission" date="2016-10" db="EMBL/GenBank/DDBJ databases">
        <authorList>
            <person name="de Groot N.N."/>
        </authorList>
    </citation>
    <scope>NUCLEOTIDE SEQUENCE [LARGE SCALE GENOMIC DNA]</scope>
    <source>
        <strain evidence="4">KMM 9023,NRIC 0796,JCM 17311,KCTC 23692</strain>
    </source>
</reference>
<evidence type="ECO:0000259" key="2">
    <source>
        <dbReference type="SMART" id="SM00903"/>
    </source>
</evidence>
<evidence type="ECO:0000256" key="1">
    <source>
        <dbReference type="ARBA" id="ARBA00023002"/>
    </source>
</evidence>
<dbReference type="GO" id="GO:0010181">
    <property type="term" value="F:FMN binding"/>
    <property type="evidence" value="ECO:0007669"/>
    <property type="project" value="InterPro"/>
</dbReference>
<dbReference type="GO" id="GO:0006208">
    <property type="term" value="P:pyrimidine nucleobase catabolic process"/>
    <property type="evidence" value="ECO:0007669"/>
    <property type="project" value="TreeGrafter"/>
</dbReference>
<sequence>MGAAPEVTRFAPDAGNTRLLRDAFGRFATGVTVVTCGSDAGPVAITANSFTSVSLDPALVLWSPARASRRFAHFDRAEHFAIHVLAAEQAPLCWAIAEDAHALRGEAPRLSPEGVPLIDGCLARFECRRKAVYDGGDHAIMLGHVLRAELREDGDALAFFRGRIGVFAAE</sequence>
<dbReference type="AlphaFoldDB" id="A0A1I6D2X7"/>
<dbReference type="SUPFAM" id="SSF50475">
    <property type="entry name" value="FMN-binding split barrel"/>
    <property type="match status" value="1"/>
</dbReference>
<organism evidence="3 4">
    <name type="scientific">Poseidonocella sedimentorum</name>
    <dbReference type="NCBI Taxonomy" id="871652"/>
    <lineage>
        <taxon>Bacteria</taxon>
        <taxon>Pseudomonadati</taxon>
        <taxon>Pseudomonadota</taxon>
        <taxon>Alphaproteobacteria</taxon>
        <taxon>Rhodobacterales</taxon>
        <taxon>Roseobacteraceae</taxon>
        <taxon>Poseidonocella</taxon>
    </lineage>
</organism>
<proteinExistence type="predicted"/>
<keyword evidence="4" id="KW-1185">Reference proteome</keyword>
<dbReference type="InterPro" id="IPR050268">
    <property type="entry name" value="NADH-dep_flavin_reductase"/>
</dbReference>
<protein>
    <submittedName>
        <fullName evidence="3">NADH-FMN oxidoreductase RutF, flavin reductase (DIM6/NTAB) family</fullName>
    </submittedName>
</protein>
<dbReference type="Proteomes" id="UP000199302">
    <property type="component" value="Unassembled WGS sequence"/>
</dbReference>
<dbReference type="InterPro" id="IPR012349">
    <property type="entry name" value="Split_barrel_FMN-bd"/>
</dbReference>
<keyword evidence="1" id="KW-0560">Oxidoreductase</keyword>
<dbReference type="PANTHER" id="PTHR30466:SF1">
    <property type="entry name" value="FMN REDUCTASE (NADH) RUTF"/>
    <property type="match status" value="1"/>
</dbReference>
<feature type="domain" description="Flavin reductase like" evidence="2">
    <location>
        <begin position="24"/>
        <end position="166"/>
    </location>
</feature>
<accession>A0A1I6D2X7</accession>